<feature type="compositionally biased region" description="Basic residues" evidence="2">
    <location>
        <begin position="452"/>
        <end position="466"/>
    </location>
</feature>
<keyword evidence="6" id="KW-1185">Reference proteome</keyword>
<feature type="region of interest" description="Disordered" evidence="2">
    <location>
        <begin position="1714"/>
        <end position="1734"/>
    </location>
</feature>
<gene>
    <name evidence="5" type="ORF">PARMNEM_LOCUS9863</name>
</gene>
<dbReference type="PROSITE" id="PS51391">
    <property type="entry name" value="CID"/>
    <property type="match status" value="1"/>
</dbReference>
<proteinExistence type="predicted"/>
<sequence>MSKEIAEEYASSLADLTVNSKPLINMLTILAEENIEHAGVIVDTVEKHLEKVHPDIKLPVLYLVDSIIKNVGGAYTQKFAQIIVNMFTRTFKQVDEKIRSQMFKLRETWHDVFPATKLYQLDVKVNLIDPAWPIQAQPQQSNIHVNPNFLKKTAAPTSSTTTPLTEEEEKMRSILAKKEQELLMLQRKKIEMELEQTRRQLELAEKNAKKVAPVTSGAPVMPVALVSPVPSSIASVVPAPVAPLAPPVSIKQRLGPPVNKPPGGRIAPVSGPLVTARRDPRLARRPPPQPAPPNAPPHAPLPAPPLAPPHAPPVGHAPHPAHAVHPVPNGPPIAPNVFDIKPLERVTKRKNVITIDVRPETAIKDLRRRDPRLSDRPRERRPKKSDEERAEKKREDLRVEREAKDKAESERIAVDNYIDRLQIPDPKKINKLPPIPKINREENKDEDVPAPTKRRKENPKERRKKKDQNSSKDSNSSSSSPEKRQKSKESKKKSKEKIEVEEKPPEEEPEVVTFKELKNFNKDRYMRRNKEKSESPERIPEEKKEVLKPSSEPSNVLDVVVENKDIDLRVLHPVITDVTPAPVAQKRSSTETLEGKVKKNKLDKFDILFGNEDVDLRQLPQVEEVIPPPPPVITESPKGDVALDDQERVPSPKYSPKQKDWNEVKEKKEDTKKTPSKLDLVRAKLAEATKGKDRLGRPLLFSKSPSIERERRRTMSPDDADPRSDSDDFTAEDHKKTISIIMSQAKEQFSDGKLDKNQYNTLMYQVLQLNEKLKLKEAKQRESLELSKRKLKAHIDEENHKVTSPKMSPTERNNFGDIDERITPAVFVDTPPDSQNFMQDSDMRMNIGPPVDGVDGGRPKGLLPLPPMMPMFMGPYPMWRGPRMEDFGPRRFRGPMPPFFRGKFDKRMPRPPFDVRLPLPPLPAPKLGMCQGESPLIPYERVASPPPIGTPGHTIPPTNFQILEYIDQDPVKTIQIDGVPREIRFYGETAVIMLDWDDPREIKFLPGCRRVTFDNKDSVMLNFNEGYKQVEIDDQVFNIRFGAPTRELYINGRWYECFFGGQPLGVIIDGKPRLVHLEGPLPQVDIGKTKRTDLVAGKINLIINATQMCPVYLDAKVQKILINGQFFTLRFVDALRTVLINEKPFKVEFGDLPRPLFIGKEKYFIRFSALPRHIKPGQVQIADMEGIGIQTPVKPAPAVDNDSVLDKEPVDIEEEPVPRPDKSPSPVGENQGLDMLASLMPSSIAPASGSEYSVAEPLYPKSEKIPGLETPSEEKPANPLPILGNININDLFAKLVATGIVQMPKENKEETKAEENKPKETEDKNVIHKVDLLKPETLKIKQPALVRKLYGGMQCSGCGARFPPEHTVRYSQHLDWHFRQNRRERDSARRAHSRPWHYDLPDWLRYEELDEIDEREKNWFEANAGSGEGAGGGGGGGEGAGAGAGEAPSAAAGAPAAAQCALCGDPFLQFYNEDREEWHLRNAVMHDDHHYHPLCLADYKASLAKEEPEEIPEDVPEVEKSEPIEIKDTDEVGTASDNESDVEVLEVKEPVVEALEIEEGSDGWSDEDDVVLKAEPVEQVVLEDNDTDDETTNSRRERDLQHQLALVKVKQEPPDPDDEPVITAEEERLPTTIETTHTTVTSSIDGNVQLEAAPPSTVLPVGGIRINITKTIPAFVNSNQEPMFEDVSADDEPLPPGEEPELEYKLKPHLEGVQFSRQPPVQKGNELSGLCSIM</sequence>
<evidence type="ECO:0000313" key="5">
    <source>
        <dbReference type="EMBL" id="CAK1589348.1"/>
    </source>
</evidence>
<name>A0AAV1L217_9NEOP</name>
<dbReference type="InterPro" id="IPR048830">
    <property type="entry name" value="PCF11_helical"/>
</dbReference>
<feature type="compositionally biased region" description="Basic and acidic residues" evidence="2">
    <location>
        <begin position="357"/>
        <end position="413"/>
    </location>
</feature>
<feature type="region of interest" description="Disordered" evidence="2">
    <location>
        <begin position="1422"/>
        <end position="1449"/>
    </location>
</feature>
<dbReference type="PROSITE" id="PS50179">
    <property type="entry name" value="VHS"/>
    <property type="match status" value="1"/>
</dbReference>
<comment type="caution">
    <text evidence="5">The sequence shown here is derived from an EMBL/GenBank/DDBJ whole genome shotgun (WGS) entry which is preliminary data.</text>
</comment>
<feature type="region of interest" description="Disordered" evidence="2">
    <location>
        <begin position="620"/>
        <end position="678"/>
    </location>
</feature>
<feature type="compositionally biased region" description="Basic and acidic residues" evidence="2">
    <location>
        <begin position="438"/>
        <end position="447"/>
    </location>
</feature>
<feature type="compositionally biased region" description="Basic and acidic residues" evidence="2">
    <location>
        <begin position="657"/>
        <end position="673"/>
    </location>
</feature>
<evidence type="ECO:0000256" key="1">
    <source>
        <dbReference type="SAM" id="Coils"/>
    </source>
</evidence>
<dbReference type="InterPro" id="IPR006569">
    <property type="entry name" value="CID_dom"/>
</dbReference>
<dbReference type="GO" id="GO:0000993">
    <property type="term" value="F:RNA polymerase II complex binding"/>
    <property type="evidence" value="ECO:0007669"/>
    <property type="project" value="InterPro"/>
</dbReference>
<dbReference type="Pfam" id="PF20845">
    <property type="entry name" value="Pcf11_helical"/>
    <property type="match status" value="1"/>
</dbReference>
<keyword evidence="1" id="KW-0175">Coiled coil</keyword>
<dbReference type="GO" id="GO:0003729">
    <property type="term" value="F:mRNA binding"/>
    <property type="evidence" value="ECO:0007669"/>
    <property type="project" value="InterPro"/>
</dbReference>
<dbReference type="GO" id="GO:0006369">
    <property type="term" value="P:termination of RNA polymerase II transcription"/>
    <property type="evidence" value="ECO:0007669"/>
    <property type="project" value="InterPro"/>
</dbReference>
<dbReference type="GO" id="GO:0005849">
    <property type="term" value="C:mRNA cleavage factor complex"/>
    <property type="evidence" value="ECO:0007669"/>
    <property type="project" value="TreeGrafter"/>
</dbReference>
<accession>A0AAV1L217</accession>
<feature type="domain" description="CID" evidence="4">
    <location>
        <begin position="1"/>
        <end position="129"/>
    </location>
</feature>
<evidence type="ECO:0000259" key="4">
    <source>
        <dbReference type="PROSITE" id="PS51391"/>
    </source>
</evidence>
<feature type="region of interest" description="Disordered" evidence="2">
    <location>
        <begin position="247"/>
        <end position="330"/>
    </location>
</feature>
<dbReference type="CDD" id="cd16982">
    <property type="entry name" value="CID_Pcf11"/>
    <property type="match status" value="1"/>
</dbReference>
<dbReference type="GO" id="GO:0005737">
    <property type="term" value="C:cytoplasm"/>
    <property type="evidence" value="ECO:0007669"/>
    <property type="project" value="TreeGrafter"/>
</dbReference>
<feature type="domain" description="VHS" evidence="3">
    <location>
        <begin position="10"/>
        <end position="113"/>
    </location>
</feature>
<dbReference type="Gene3D" id="1.25.40.90">
    <property type="match status" value="1"/>
</dbReference>
<feature type="region of interest" description="Disordered" evidence="2">
    <location>
        <begin position="695"/>
        <end position="732"/>
    </location>
</feature>
<reference evidence="5 6" key="1">
    <citation type="submission" date="2023-11" db="EMBL/GenBank/DDBJ databases">
        <authorList>
            <person name="Hedman E."/>
            <person name="Englund M."/>
            <person name="Stromberg M."/>
            <person name="Nyberg Akerstrom W."/>
            <person name="Nylinder S."/>
            <person name="Jareborg N."/>
            <person name="Kallberg Y."/>
            <person name="Kronander E."/>
        </authorList>
    </citation>
    <scope>NUCLEOTIDE SEQUENCE [LARGE SCALE GENOMIC DNA]</scope>
</reference>
<dbReference type="EMBL" id="CAVLGL010000083">
    <property type="protein sequence ID" value="CAK1589348.1"/>
    <property type="molecule type" value="Genomic_DNA"/>
</dbReference>
<feature type="region of interest" description="Disordered" evidence="2">
    <location>
        <begin position="357"/>
        <end position="553"/>
    </location>
</feature>
<feature type="compositionally biased region" description="Low complexity" evidence="2">
    <location>
        <begin position="471"/>
        <end position="480"/>
    </location>
</feature>
<evidence type="ECO:0000313" key="6">
    <source>
        <dbReference type="Proteomes" id="UP001314205"/>
    </source>
</evidence>
<evidence type="ECO:0000259" key="3">
    <source>
        <dbReference type="PROSITE" id="PS50179"/>
    </source>
</evidence>
<feature type="coiled-coil region" evidence="1">
    <location>
        <begin position="175"/>
        <end position="207"/>
    </location>
</feature>
<feature type="compositionally biased region" description="Pro residues" evidence="2">
    <location>
        <begin position="285"/>
        <end position="312"/>
    </location>
</feature>
<dbReference type="InterPro" id="IPR045154">
    <property type="entry name" value="PCF11-like"/>
</dbReference>
<dbReference type="SUPFAM" id="SSF48464">
    <property type="entry name" value="ENTH/VHS domain"/>
    <property type="match status" value="1"/>
</dbReference>
<evidence type="ECO:0008006" key="7">
    <source>
        <dbReference type="Google" id="ProtNLM"/>
    </source>
</evidence>
<dbReference type="InterPro" id="IPR008942">
    <property type="entry name" value="ENTH_VHS"/>
</dbReference>
<dbReference type="InterPro" id="IPR002014">
    <property type="entry name" value="VHS_dom"/>
</dbReference>
<dbReference type="SMART" id="SM00582">
    <property type="entry name" value="RPR"/>
    <property type="match status" value="1"/>
</dbReference>
<feature type="compositionally biased region" description="Basic and acidic residues" evidence="2">
    <location>
        <begin position="706"/>
        <end position="732"/>
    </location>
</feature>
<dbReference type="Pfam" id="PF04818">
    <property type="entry name" value="CID"/>
    <property type="match status" value="1"/>
</dbReference>
<feature type="compositionally biased region" description="Gly residues" evidence="2">
    <location>
        <begin position="1426"/>
        <end position="1444"/>
    </location>
</feature>
<dbReference type="InterPro" id="IPR047415">
    <property type="entry name" value="Pcf11_CID"/>
</dbReference>
<dbReference type="PANTHER" id="PTHR15921">
    <property type="entry name" value="PRE-MRNA CLEAVAGE COMPLEX II"/>
    <property type="match status" value="1"/>
</dbReference>
<protein>
    <recommendedName>
        <fullName evidence="7">Pre-mRNA cleavage complex 2 protein Pcf11</fullName>
    </recommendedName>
</protein>
<feature type="compositionally biased region" description="Basic and acidic residues" evidence="2">
    <location>
        <begin position="1210"/>
        <end position="1222"/>
    </location>
</feature>
<dbReference type="GO" id="GO:0035091">
    <property type="term" value="F:phosphatidylinositol binding"/>
    <property type="evidence" value="ECO:0007669"/>
    <property type="project" value="InterPro"/>
</dbReference>
<dbReference type="Proteomes" id="UP001314205">
    <property type="component" value="Unassembled WGS sequence"/>
</dbReference>
<organism evidence="5 6">
    <name type="scientific">Parnassius mnemosyne</name>
    <name type="common">clouded apollo</name>
    <dbReference type="NCBI Taxonomy" id="213953"/>
    <lineage>
        <taxon>Eukaryota</taxon>
        <taxon>Metazoa</taxon>
        <taxon>Ecdysozoa</taxon>
        <taxon>Arthropoda</taxon>
        <taxon>Hexapoda</taxon>
        <taxon>Insecta</taxon>
        <taxon>Pterygota</taxon>
        <taxon>Neoptera</taxon>
        <taxon>Endopterygota</taxon>
        <taxon>Lepidoptera</taxon>
        <taxon>Glossata</taxon>
        <taxon>Ditrysia</taxon>
        <taxon>Papilionoidea</taxon>
        <taxon>Papilionidae</taxon>
        <taxon>Parnassiinae</taxon>
        <taxon>Parnassini</taxon>
        <taxon>Parnassius</taxon>
        <taxon>Driopa</taxon>
    </lineage>
</organism>
<feature type="compositionally biased region" description="Low complexity" evidence="2">
    <location>
        <begin position="313"/>
        <end position="327"/>
    </location>
</feature>
<dbReference type="GO" id="GO:0031124">
    <property type="term" value="P:mRNA 3'-end processing"/>
    <property type="evidence" value="ECO:0007669"/>
    <property type="project" value="InterPro"/>
</dbReference>
<feature type="compositionally biased region" description="Basic and acidic residues" evidence="2">
    <location>
        <begin position="513"/>
        <end position="547"/>
    </location>
</feature>
<dbReference type="PANTHER" id="PTHR15921:SF3">
    <property type="entry name" value="PRE-MRNA CLEAVAGE COMPLEX 2 PROTEIN PCF11"/>
    <property type="match status" value="1"/>
</dbReference>
<evidence type="ECO:0000256" key="2">
    <source>
        <dbReference type="SAM" id="MobiDB-lite"/>
    </source>
</evidence>
<feature type="region of interest" description="Disordered" evidence="2">
    <location>
        <begin position="1210"/>
        <end position="1232"/>
    </location>
</feature>
<dbReference type="GO" id="GO:0043130">
    <property type="term" value="F:ubiquitin binding"/>
    <property type="evidence" value="ECO:0007669"/>
    <property type="project" value="InterPro"/>
</dbReference>